<evidence type="ECO:0000313" key="2">
    <source>
        <dbReference type="EMBL" id="NNU33755.1"/>
    </source>
</evidence>
<keyword evidence="3" id="KW-1185">Reference proteome</keyword>
<organism evidence="2 3">
    <name type="scientific">Mucilaginibacter humi</name>
    <dbReference type="NCBI Taxonomy" id="2732510"/>
    <lineage>
        <taxon>Bacteria</taxon>
        <taxon>Pseudomonadati</taxon>
        <taxon>Bacteroidota</taxon>
        <taxon>Sphingobacteriia</taxon>
        <taxon>Sphingobacteriales</taxon>
        <taxon>Sphingobacteriaceae</taxon>
        <taxon>Mucilaginibacter</taxon>
    </lineage>
</organism>
<protein>
    <submittedName>
        <fullName evidence="2">Uncharacterized protein</fullName>
    </submittedName>
</protein>
<gene>
    <name evidence="2" type="ORF">HK413_05670</name>
</gene>
<evidence type="ECO:0000256" key="1">
    <source>
        <dbReference type="SAM" id="SignalP"/>
    </source>
</evidence>
<dbReference type="EMBL" id="JABFCR010000019">
    <property type="protein sequence ID" value="NNU33755.1"/>
    <property type="molecule type" value="Genomic_DNA"/>
</dbReference>
<comment type="caution">
    <text evidence="2">The sequence shown here is derived from an EMBL/GenBank/DDBJ whole genome shotgun (WGS) entry which is preliminary data.</text>
</comment>
<dbReference type="PROSITE" id="PS51257">
    <property type="entry name" value="PROKAR_LIPOPROTEIN"/>
    <property type="match status" value="1"/>
</dbReference>
<name>A0ABX1W427_9SPHI</name>
<dbReference type="Proteomes" id="UP000566071">
    <property type="component" value="Unassembled WGS sequence"/>
</dbReference>
<feature type="chain" id="PRO_5045421872" evidence="1">
    <location>
        <begin position="19"/>
        <end position="82"/>
    </location>
</feature>
<accession>A0ABX1W427</accession>
<feature type="signal peptide" evidence="1">
    <location>
        <begin position="1"/>
        <end position="18"/>
    </location>
</feature>
<keyword evidence="1" id="KW-0732">Signal</keyword>
<reference evidence="2 3" key="1">
    <citation type="submission" date="2020-05" db="EMBL/GenBank/DDBJ databases">
        <authorList>
            <person name="Khan S.A."/>
            <person name="Jeon C.O."/>
            <person name="Chun B.H."/>
        </authorList>
    </citation>
    <scope>NUCLEOTIDE SEQUENCE [LARGE SCALE GENOMIC DNA]</scope>
    <source>
        <strain evidence="2 3">S1162</strain>
    </source>
</reference>
<dbReference type="RefSeq" id="WP_175269442.1">
    <property type="nucleotide sequence ID" value="NZ_JABFCR010000019.1"/>
</dbReference>
<evidence type="ECO:0000313" key="3">
    <source>
        <dbReference type="Proteomes" id="UP000566071"/>
    </source>
</evidence>
<proteinExistence type="predicted"/>
<sequence length="82" mass="8772">MNRAAVVILFLGACFIMACGKSTSTGKAVYEAQKAIDDKIIADYLKANPTLNATKIDTSGFTTLLYSPVVVMLCSQGQPRLL</sequence>